<dbReference type="Gene3D" id="3.40.50.300">
    <property type="entry name" value="P-loop containing nucleotide triphosphate hydrolases"/>
    <property type="match status" value="2"/>
</dbReference>
<keyword evidence="1" id="KW-0378">Hydrolase</keyword>
<feature type="domain" description="DNA helicase Pif1-like DEAD-box helicase" evidence="3">
    <location>
        <begin position="803"/>
        <end position="996"/>
    </location>
</feature>
<evidence type="ECO:0000259" key="3">
    <source>
        <dbReference type="Pfam" id="PF05970"/>
    </source>
</evidence>
<evidence type="ECO:0000313" key="7">
    <source>
        <dbReference type="Proteomes" id="UP000823388"/>
    </source>
</evidence>
<reference evidence="6" key="1">
    <citation type="submission" date="2020-05" db="EMBL/GenBank/DDBJ databases">
        <title>WGS assembly of Panicum virgatum.</title>
        <authorList>
            <person name="Lovell J.T."/>
            <person name="Jenkins J."/>
            <person name="Shu S."/>
            <person name="Juenger T.E."/>
            <person name="Schmutz J."/>
        </authorList>
    </citation>
    <scope>NUCLEOTIDE SEQUENCE</scope>
    <source>
        <strain evidence="6">AP13</strain>
    </source>
</reference>
<dbReference type="InterPro" id="IPR025476">
    <property type="entry name" value="Helitron_helicase-like"/>
</dbReference>
<feature type="domain" description="DNA helicase Pif1-like 2B" evidence="5">
    <location>
        <begin position="1073"/>
        <end position="1115"/>
    </location>
</feature>
<dbReference type="Pfam" id="PF14214">
    <property type="entry name" value="Helitron_like_N"/>
    <property type="match status" value="1"/>
</dbReference>
<dbReference type="SUPFAM" id="SSF52540">
    <property type="entry name" value="P-loop containing nucleoside triphosphate hydrolases"/>
    <property type="match status" value="2"/>
</dbReference>
<dbReference type="PANTHER" id="PTHR10492">
    <property type="match status" value="1"/>
</dbReference>
<feature type="region of interest" description="Disordered" evidence="2">
    <location>
        <begin position="1178"/>
        <end position="1203"/>
    </location>
</feature>
<feature type="compositionally biased region" description="Basic residues" evidence="2">
    <location>
        <begin position="1190"/>
        <end position="1201"/>
    </location>
</feature>
<dbReference type="InterPro" id="IPR010285">
    <property type="entry name" value="DNA_helicase_pif1-like_DEAD"/>
</dbReference>
<keyword evidence="1" id="KW-0234">DNA repair</keyword>
<evidence type="ECO:0000256" key="1">
    <source>
        <dbReference type="RuleBase" id="RU363044"/>
    </source>
</evidence>
<dbReference type="PANTHER" id="PTHR10492:SF92">
    <property type="entry name" value="ATP-DEPENDENT DNA HELICASE"/>
    <property type="match status" value="1"/>
</dbReference>
<keyword evidence="1" id="KW-0233">DNA recombination</keyword>
<dbReference type="Proteomes" id="UP000823388">
    <property type="component" value="Chromosome 2N"/>
</dbReference>
<name>A0A8T0VIZ5_PANVG</name>
<accession>A0A8T0VIZ5</accession>
<dbReference type="InterPro" id="IPR049163">
    <property type="entry name" value="Pif1-like_2B_dom"/>
</dbReference>
<dbReference type="EC" id="5.6.2.3" evidence="1"/>
<dbReference type="Pfam" id="PF05970">
    <property type="entry name" value="PIF1"/>
    <property type="match status" value="1"/>
</dbReference>
<protein>
    <recommendedName>
        <fullName evidence="1">ATP-dependent DNA helicase</fullName>
        <ecNumber evidence="1">5.6.2.3</ecNumber>
    </recommendedName>
</protein>
<dbReference type="Pfam" id="PF21530">
    <property type="entry name" value="Pif1_2B_dom"/>
    <property type="match status" value="1"/>
</dbReference>
<dbReference type="GO" id="GO:0005524">
    <property type="term" value="F:ATP binding"/>
    <property type="evidence" value="ECO:0007669"/>
    <property type="project" value="UniProtKB-KW"/>
</dbReference>
<evidence type="ECO:0000259" key="4">
    <source>
        <dbReference type="Pfam" id="PF14214"/>
    </source>
</evidence>
<comment type="cofactor">
    <cofactor evidence="1">
        <name>Mg(2+)</name>
        <dbReference type="ChEBI" id="CHEBI:18420"/>
    </cofactor>
</comment>
<keyword evidence="1" id="KW-0547">Nucleotide-binding</keyword>
<dbReference type="EMBL" id="CM029040">
    <property type="protein sequence ID" value="KAG2634437.1"/>
    <property type="molecule type" value="Genomic_DNA"/>
</dbReference>
<keyword evidence="1" id="KW-0067">ATP-binding</keyword>
<dbReference type="CDD" id="cd18809">
    <property type="entry name" value="SF1_C_RecD"/>
    <property type="match status" value="1"/>
</dbReference>
<dbReference type="GO" id="GO:0016787">
    <property type="term" value="F:hydrolase activity"/>
    <property type="evidence" value="ECO:0007669"/>
    <property type="project" value="UniProtKB-KW"/>
</dbReference>
<comment type="catalytic activity">
    <reaction evidence="1">
        <text>ATP + H2O = ADP + phosphate + H(+)</text>
        <dbReference type="Rhea" id="RHEA:13065"/>
        <dbReference type="ChEBI" id="CHEBI:15377"/>
        <dbReference type="ChEBI" id="CHEBI:15378"/>
        <dbReference type="ChEBI" id="CHEBI:30616"/>
        <dbReference type="ChEBI" id="CHEBI:43474"/>
        <dbReference type="ChEBI" id="CHEBI:456216"/>
        <dbReference type="EC" id="5.6.2.3"/>
    </reaction>
</comment>
<feature type="domain" description="Helitron helicase-like" evidence="4">
    <location>
        <begin position="359"/>
        <end position="456"/>
    </location>
</feature>
<dbReference type="GO" id="GO:0043139">
    <property type="term" value="F:5'-3' DNA helicase activity"/>
    <property type="evidence" value="ECO:0007669"/>
    <property type="project" value="UniProtKB-EC"/>
</dbReference>
<keyword evidence="1" id="KW-0347">Helicase</keyword>
<dbReference type="AlphaFoldDB" id="A0A8T0VIZ5"/>
<dbReference type="GO" id="GO:0006310">
    <property type="term" value="P:DNA recombination"/>
    <property type="evidence" value="ECO:0007669"/>
    <property type="project" value="UniProtKB-KW"/>
</dbReference>
<dbReference type="GO" id="GO:0006281">
    <property type="term" value="P:DNA repair"/>
    <property type="evidence" value="ECO:0007669"/>
    <property type="project" value="UniProtKB-KW"/>
</dbReference>
<keyword evidence="7" id="KW-1185">Reference proteome</keyword>
<dbReference type="FunFam" id="3.40.50.300:FF:002884">
    <property type="entry name" value="ATP-dependent DNA helicase"/>
    <property type="match status" value="1"/>
</dbReference>
<organism evidence="6 7">
    <name type="scientific">Panicum virgatum</name>
    <name type="common">Blackwell switchgrass</name>
    <dbReference type="NCBI Taxonomy" id="38727"/>
    <lineage>
        <taxon>Eukaryota</taxon>
        <taxon>Viridiplantae</taxon>
        <taxon>Streptophyta</taxon>
        <taxon>Embryophyta</taxon>
        <taxon>Tracheophyta</taxon>
        <taxon>Spermatophyta</taxon>
        <taxon>Magnoliopsida</taxon>
        <taxon>Liliopsida</taxon>
        <taxon>Poales</taxon>
        <taxon>Poaceae</taxon>
        <taxon>PACMAD clade</taxon>
        <taxon>Panicoideae</taxon>
        <taxon>Panicodae</taxon>
        <taxon>Paniceae</taxon>
        <taxon>Panicinae</taxon>
        <taxon>Panicum</taxon>
        <taxon>Panicum sect. Hiantes</taxon>
    </lineage>
</organism>
<keyword evidence="1" id="KW-0227">DNA damage</keyword>
<dbReference type="InterPro" id="IPR027417">
    <property type="entry name" value="P-loop_NTPase"/>
</dbReference>
<evidence type="ECO:0000259" key="5">
    <source>
        <dbReference type="Pfam" id="PF21530"/>
    </source>
</evidence>
<comment type="caution">
    <text evidence="6">The sequence shown here is derived from an EMBL/GenBank/DDBJ whole genome shotgun (WGS) entry which is preliminary data.</text>
</comment>
<dbReference type="GO" id="GO:0000723">
    <property type="term" value="P:telomere maintenance"/>
    <property type="evidence" value="ECO:0007669"/>
    <property type="project" value="InterPro"/>
</dbReference>
<evidence type="ECO:0000313" key="6">
    <source>
        <dbReference type="EMBL" id="KAG2634437.1"/>
    </source>
</evidence>
<comment type="similarity">
    <text evidence="1">Belongs to the helicase family.</text>
</comment>
<proteinExistence type="inferred from homology"/>
<evidence type="ECO:0000256" key="2">
    <source>
        <dbReference type="SAM" id="MobiDB-lite"/>
    </source>
</evidence>
<sequence>MHDSTLARLEGKRACKRRRNELKRNIRHTHSIAMENPHYVPKLLDPAKDGAKVSAADVSIPHGKIKLSTPDTPPELMRLWSSSDADARHFRANSRFFNGHFSFTSMYCQLDRITTNMRTAEVYTFRAHGQIYHNLRSFGRDGTEPRHLELYFYDDDPSLEYRFHKCRQKCKEMDKEMIRKLVDIMRDNPYSKHLKSFRQNENLDDYHVELNLDQRLDQRTYNTPLTSKVAAIWIEGSERLGQFKNSVLLHGKDRSLHGIRSYHGGELGWHNMIPKAGVTMEEVNAARENRWQHGQGNVYLVGCAITVTNIIFLYVQGLPEIYQFAVDTYVKIESARLDYFRNNQDQIRADLYQGLVDRPRDMRRRYMDAMALVRKYGRPDIFLTMTCNPNWDEIRRELYPGQKPQDRPDLVTRVFRAKLEELKRSFLEDHILGEVQAYVDVVEFQKRGLPHAHWLLIMRNKFKLTCPGQYDLLISLYKMVTKHMMHGPCGLLNMNCPCTKGRGSCKNHYPHPFCEATSQGKDSYPVYRRRDDGRKEKIRGHELDNQWVVPYNPYLLRLFNCHINVEACRSIKSMKYLFKYIYKGHDRASMAVRESAKEDENGNIDEIKQYRDARWVTPPEALWRIYGFGLSKVHRPVKQLKHGSRSQIDKIVLAHPTEGERYYLRVLLNHVTGATSYQHLRTKTTLDDCLTEAALYQMPSSLRRLFATILVFCEPSDVFGLWQKHLEAMSEDYKRNCPFAMAMEQMVLIDLRNMLQSMGKHINSFPLPNIDDTYDTASGVPCEIFEESIIVPSADDMALPKSLNDEQRAVYDEIMSTIDTDEGGLFFVDGPGGTGKTFLYWALLAKVHGENKLAVATATSGVAASIMPGGRTAHSRFKIPLTIEDGGCCSFTKQSGTAKLLWRTSLIIWDEATMTKRQAVEAFDKSLRDIVDRPELPFDRKTVVFVGDFRQVLPVVWKGSRAQIVDALLRRSYLWDSMRHLKLVRNMRAQSNPWFADYLFHIGGGTEEVNGDGDVRLPDDICVPYTGDARTTSRNELVDMINMKMISSFRGDEMVYHSFDSAIDDPHNYYLSEFLNTLTPNGLPPHVLKLKIGCPIILLRNIDPANGLCNRTRLVFKRKQFPMRLSFAMTVNKAQGQTIPNVGVYLPEHVFSHGQLYVALSRATARSNIKILALPPNVEEGGEEDEKKDKKQSKKKDKKKSSVLCHIKAYQRNHMRRCA</sequence>
<gene>
    <name evidence="6" type="ORF">PVAP13_2NG462706</name>
</gene>